<evidence type="ECO:0000259" key="3">
    <source>
        <dbReference type="Pfam" id="PF01757"/>
    </source>
</evidence>
<evidence type="ECO:0000256" key="1">
    <source>
        <dbReference type="SAM" id="MobiDB-lite"/>
    </source>
</evidence>
<reference evidence="4 5" key="1">
    <citation type="submission" date="2013-03" db="EMBL/GenBank/DDBJ databases">
        <title>The Genome Sequence of Exophiala aquamarina CBS 119918.</title>
        <authorList>
            <consortium name="The Broad Institute Genomics Platform"/>
            <person name="Cuomo C."/>
            <person name="de Hoog S."/>
            <person name="Gorbushina A."/>
            <person name="Walker B."/>
            <person name="Young S.K."/>
            <person name="Zeng Q."/>
            <person name="Gargeya S."/>
            <person name="Fitzgerald M."/>
            <person name="Haas B."/>
            <person name="Abouelleil A."/>
            <person name="Allen A.W."/>
            <person name="Alvarado L."/>
            <person name="Arachchi H.M."/>
            <person name="Berlin A.M."/>
            <person name="Chapman S.B."/>
            <person name="Gainer-Dewar J."/>
            <person name="Goldberg J."/>
            <person name="Griggs A."/>
            <person name="Gujja S."/>
            <person name="Hansen M."/>
            <person name="Howarth C."/>
            <person name="Imamovic A."/>
            <person name="Ireland A."/>
            <person name="Larimer J."/>
            <person name="McCowan C."/>
            <person name="Murphy C."/>
            <person name="Pearson M."/>
            <person name="Poon T.W."/>
            <person name="Priest M."/>
            <person name="Roberts A."/>
            <person name="Saif S."/>
            <person name="Shea T."/>
            <person name="Sisk P."/>
            <person name="Sykes S."/>
            <person name="Wortman J."/>
            <person name="Nusbaum C."/>
            <person name="Birren B."/>
        </authorList>
    </citation>
    <scope>NUCLEOTIDE SEQUENCE [LARGE SCALE GENOMIC DNA]</scope>
    <source>
        <strain evidence="4 5">CBS 119918</strain>
    </source>
</reference>
<dbReference type="STRING" id="1182545.A0A072P9W6"/>
<dbReference type="PANTHER" id="PTHR23028">
    <property type="entry name" value="ACETYLTRANSFERASE"/>
    <property type="match status" value="1"/>
</dbReference>
<comment type="caution">
    <text evidence="4">The sequence shown here is derived from an EMBL/GenBank/DDBJ whole genome shotgun (WGS) entry which is preliminary data.</text>
</comment>
<protein>
    <recommendedName>
        <fullName evidence="3">Acyltransferase 3 domain-containing protein</fullName>
    </recommendedName>
</protein>
<dbReference type="GO" id="GO:0016747">
    <property type="term" value="F:acyltransferase activity, transferring groups other than amino-acyl groups"/>
    <property type="evidence" value="ECO:0007669"/>
    <property type="project" value="InterPro"/>
</dbReference>
<feature type="domain" description="Acyltransferase 3" evidence="3">
    <location>
        <begin position="96"/>
        <end position="322"/>
    </location>
</feature>
<dbReference type="AlphaFoldDB" id="A0A072P9W6"/>
<dbReference type="GeneID" id="25281765"/>
<feature type="transmembrane region" description="Helical" evidence="2">
    <location>
        <begin position="390"/>
        <end position="408"/>
    </location>
</feature>
<dbReference type="OrthoDB" id="5819582at2759"/>
<organism evidence="4 5">
    <name type="scientific">Exophiala aquamarina CBS 119918</name>
    <dbReference type="NCBI Taxonomy" id="1182545"/>
    <lineage>
        <taxon>Eukaryota</taxon>
        <taxon>Fungi</taxon>
        <taxon>Dikarya</taxon>
        <taxon>Ascomycota</taxon>
        <taxon>Pezizomycotina</taxon>
        <taxon>Eurotiomycetes</taxon>
        <taxon>Chaetothyriomycetidae</taxon>
        <taxon>Chaetothyriales</taxon>
        <taxon>Herpotrichiellaceae</taxon>
        <taxon>Exophiala</taxon>
    </lineage>
</organism>
<dbReference type="InterPro" id="IPR002656">
    <property type="entry name" value="Acyl_transf_3_dom"/>
</dbReference>
<keyword evidence="2" id="KW-0812">Transmembrane</keyword>
<dbReference type="EMBL" id="AMGV01000005">
    <property type="protein sequence ID" value="KEF56661.1"/>
    <property type="molecule type" value="Genomic_DNA"/>
</dbReference>
<evidence type="ECO:0000313" key="4">
    <source>
        <dbReference type="EMBL" id="KEF56661.1"/>
    </source>
</evidence>
<dbReference type="RefSeq" id="XP_013259251.1">
    <property type="nucleotide sequence ID" value="XM_013403797.1"/>
</dbReference>
<dbReference type="InterPro" id="IPR050879">
    <property type="entry name" value="Acyltransferase_3"/>
</dbReference>
<feature type="transmembrane region" description="Helical" evidence="2">
    <location>
        <begin position="192"/>
        <end position="213"/>
    </location>
</feature>
<dbReference type="VEuPathDB" id="FungiDB:A1O9_06850"/>
<proteinExistence type="predicted"/>
<dbReference type="PANTHER" id="PTHR23028:SF134">
    <property type="entry name" value="PUTATIVE (AFU_ORTHOLOGUE AFUA_4G08520)-RELATED"/>
    <property type="match status" value="1"/>
</dbReference>
<keyword evidence="2" id="KW-1133">Transmembrane helix</keyword>
<feature type="transmembrane region" description="Helical" evidence="2">
    <location>
        <begin position="472"/>
        <end position="489"/>
    </location>
</feature>
<keyword evidence="2" id="KW-0472">Membrane</keyword>
<dbReference type="Proteomes" id="UP000027920">
    <property type="component" value="Unassembled WGS sequence"/>
</dbReference>
<name>A0A072P9W6_9EURO</name>
<feature type="compositionally biased region" description="Basic and acidic residues" evidence="1">
    <location>
        <begin position="13"/>
        <end position="26"/>
    </location>
</feature>
<dbReference type="Pfam" id="PF01757">
    <property type="entry name" value="Acyl_transf_3"/>
    <property type="match status" value="1"/>
</dbReference>
<dbReference type="HOGENOM" id="CLU_005679_13_5_1"/>
<gene>
    <name evidence="4" type="ORF">A1O9_06850</name>
</gene>
<evidence type="ECO:0000256" key="2">
    <source>
        <dbReference type="SAM" id="Phobius"/>
    </source>
</evidence>
<keyword evidence="5" id="KW-1185">Reference proteome</keyword>
<feature type="region of interest" description="Disordered" evidence="1">
    <location>
        <begin position="1"/>
        <end position="26"/>
    </location>
</feature>
<feature type="transmembrane region" description="Helical" evidence="2">
    <location>
        <begin position="436"/>
        <end position="460"/>
    </location>
</feature>
<feature type="transmembrane region" description="Helical" evidence="2">
    <location>
        <begin position="139"/>
        <end position="162"/>
    </location>
</feature>
<evidence type="ECO:0000313" key="5">
    <source>
        <dbReference type="Proteomes" id="UP000027920"/>
    </source>
</evidence>
<accession>A0A072P9W6</accession>
<sequence length="554" mass="63388">MHFRTNSKVRPLSNDHHCTNDPSESWRLKTGAESPEAVYIHLKAHNTIRSVPKYAIVTVPKFIRNLLHLALPSFLINLVSNNQHSEHTKVQSRKIASLDGLRGIACLFVFHAHYAYSFSNCLEEAGSDVLQTRIMYQPYISLLWSGISMVNIFFFVSGYVLVGKSLRQSRSNDVTGAFSTISSAVFRRALRLYIPSMAIIMITVLMVHFQLFAAGNTFYWQTHSGNRGPQEAPPPRLGSLLAQILDGLKDCYRMMDNTIPWGRFNIPYELDNNSRPAGIIYDRHLWTIPVEFRCSMLIFMVLITTARLRSHWRMLIHVAFAVNCLFSERFPETLFISGMLFAEIDIISEQWSVESSRTISSGQRCAYSLSTESKPARTIDWRLLTTNRRFRHVTGLTMFILGLFLLSIPPQDTYGYVAYRPALSMVPLYIEEKDDFIRVIGAVMTTWPVATSPIIAPLFCNPVAQYLGQISFALYLVHGAIIKSLWYWLQPSVNNFVSGVPVWEMPSGQFARMWIMGYMIVLPVVLWSADIFWRLIDQRSVSLARWIEERLTRG</sequence>
<feature type="transmembrane region" description="Helical" evidence="2">
    <location>
        <begin position="509"/>
        <end position="529"/>
    </location>
</feature>